<evidence type="ECO:0008006" key="2">
    <source>
        <dbReference type="Google" id="ProtNLM"/>
    </source>
</evidence>
<protein>
    <recommendedName>
        <fullName evidence="2">Glycosyltransferase 2-like domain-containing protein</fullName>
    </recommendedName>
</protein>
<name>A0A6C0BVS1_9ZZZZ</name>
<accession>A0A6C0BVS1</accession>
<organism evidence="1">
    <name type="scientific">viral metagenome</name>
    <dbReference type="NCBI Taxonomy" id="1070528"/>
    <lineage>
        <taxon>unclassified sequences</taxon>
        <taxon>metagenomes</taxon>
        <taxon>organismal metagenomes</taxon>
    </lineage>
</organism>
<reference evidence="1" key="1">
    <citation type="journal article" date="2020" name="Nature">
        <title>Giant virus diversity and host interactions through global metagenomics.</title>
        <authorList>
            <person name="Schulz F."/>
            <person name="Roux S."/>
            <person name="Paez-Espino D."/>
            <person name="Jungbluth S."/>
            <person name="Walsh D.A."/>
            <person name="Denef V.J."/>
            <person name="McMahon K.D."/>
            <person name="Konstantinidis K.T."/>
            <person name="Eloe-Fadrosh E.A."/>
            <person name="Kyrpides N.C."/>
            <person name="Woyke T."/>
        </authorList>
    </citation>
    <scope>NUCLEOTIDE SEQUENCE</scope>
    <source>
        <strain evidence="1">GVMAG-M-3300020166-18</strain>
    </source>
</reference>
<sequence length="221" mass="26490">MTIVCMMPISTNIQNTVLFNQKQLANNNTRLIQYQDGFDKFFALNKKYIINKTIDVVITDNTCNEQEFPSQILDVIKKHELTDYVKIICHKKNVYGAQNKGCGVIEQWLYNKNIIQQYDWFIHFEPRQLLKSNQFIDSFLEKHRNLFTLGACNNHFNTGLFCIKTDILLQYISMVRLDQMVRNYISIEHDLFNYFKYIEYDVLEKMDLIWFNSANDKEYEW</sequence>
<evidence type="ECO:0000313" key="1">
    <source>
        <dbReference type="EMBL" id="QHS96427.1"/>
    </source>
</evidence>
<proteinExistence type="predicted"/>
<dbReference type="AlphaFoldDB" id="A0A6C0BVS1"/>
<dbReference type="EMBL" id="MN739271">
    <property type="protein sequence ID" value="QHS96427.1"/>
    <property type="molecule type" value="Genomic_DNA"/>
</dbReference>